<gene>
    <name evidence="8" type="ORF">Rhopal_001975-T1</name>
</gene>
<evidence type="ECO:0000256" key="5">
    <source>
        <dbReference type="RuleBase" id="RU364019"/>
    </source>
</evidence>
<evidence type="ECO:0000256" key="1">
    <source>
        <dbReference type="ARBA" id="ARBA00010066"/>
    </source>
</evidence>
<feature type="coiled-coil region" evidence="6">
    <location>
        <begin position="11"/>
        <end position="50"/>
    </location>
</feature>
<feature type="compositionally biased region" description="Basic and acidic residues" evidence="7">
    <location>
        <begin position="51"/>
        <end position="62"/>
    </location>
</feature>
<feature type="region of interest" description="Disordered" evidence="7">
    <location>
        <begin position="51"/>
        <end position="80"/>
    </location>
</feature>
<keyword evidence="2 5" id="KW-0813">Transport</keyword>
<sequence length="118" mass="13264">MAANSQGIATLLDAEKEASQIVAKAREYRSQRLKDARGEASKEIEALRAKKDQEFKDFEQQHSGDSSSSADEVSKTTQETLSRIEASFEASRAQVLDDLLERVVQVKPALHRNFQQRK</sequence>
<keyword evidence="4 5" id="KW-0406">Ion transport</keyword>
<dbReference type="GO" id="GO:0000221">
    <property type="term" value="C:vacuolar proton-transporting V-type ATPase, V1 domain"/>
    <property type="evidence" value="ECO:0007669"/>
    <property type="project" value="TreeGrafter"/>
</dbReference>
<keyword evidence="3 5" id="KW-0375">Hydrogen ion transport</keyword>
<dbReference type="Pfam" id="PF03179">
    <property type="entry name" value="V-ATPase_G"/>
    <property type="match status" value="1"/>
</dbReference>
<comment type="caution">
    <text evidence="8">The sequence shown here is derived from an EMBL/GenBank/DDBJ whole genome shotgun (WGS) entry which is preliminary data.</text>
</comment>
<evidence type="ECO:0000256" key="3">
    <source>
        <dbReference type="ARBA" id="ARBA00022781"/>
    </source>
</evidence>
<accession>A0AAV5GES4</accession>
<reference evidence="8 9" key="1">
    <citation type="submission" date="2021-12" db="EMBL/GenBank/DDBJ databases">
        <title>High titer production of polyol ester of fatty acids by Rhodotorula paludigena BS15 towards product separation-free biomass refinery.</title>
        <authorList>
            <person name="Mano J."/>
            <person name="Ono H."/>
            <person name="Tanaka T."/>
            <person name="Naito K."/>
            <person name="Sushida H."/>
            <person name="Ike M."/>
            <person name="Tokuyasu K."/>
            <person name="Kitaoka M."/>
        </authorList>
    </citation>
    <scope>NUCLEOTIDE SEQUENCE [LARGE SCALE GENOMIC DNA]</scope>
    <source>
        <strain evidence="8 9">BS15</strain>
    </source>
</reference>
<proteinExistence type="inferred from homology"/>
<comment type="function">
    <text evidence="5">Subunit of the V1 complex of vacuolar(H+)-ATPase (V-ATPase), a multisubunit enzyme composed of a peripheral complex (V1) that hydrolyzes ATP and a membrane integral complex (V0) that translocates protons. V-ATPase is responsible for acidifying and maintaining the pH of intracellular compartments and in some cell types, is targeted to the plasma membrane, where it is responsible for acidifying the extracellular environment.</text>
</comment>
<dbReference type="InterPro" id="IPR005124">
    <property type="entry name" value="V-ATPase_G"/>
</dbReference>
<dbReference type="NCBIfam" id="TIGR01147">
    <property type="entry name" value="V_ATP_synt_G"/>
    <property type="match status" value="1"/>
</dbReference>
<dbReference type="GO" id="GO:0046961">
    <property type="term" value="F:proton-transporting ATPase activity, rotational mechanism"/>
    <property type="evidence" value="ECO:0007669"/>
    <property type="project" value="InterPro"/>
</dbReference>
<dbReference type="EMBL" id="BQKY01000004">
    <property type="protein sequence ID" value="GJN89004.1"/>
    <property type="molecule type" value="Genomic_DNA"/>
</dbReference>
<evidence type="ECO:0000256" key="2">
    <source>
        <dbReference type="ARBA" id="ARBA00022448"/>
    </source>
</evidence>
<dbReference type="FunFam" id="1.20.5.2950:FF:000001">
    <property type="entry name" value="V-type proton ATPase subunit G"/>
    <property type="match status" value="1"/>
</dbReference>
<dbReference type="Proteomes" id="UP001342314">
    <property type="component" value="Unassembled WGS sequence"/>
</dbReference>
<evidence type="ECO:0000256" key="4">
    <source>
        <dbReference type="ARBA" id="ARBA00023065"/>
    </source>
</evidence>
<dbReference type="Gene3D" id="1.20.5.2950">
    <property type="match status" value="1"/>
</dbReference>
<evidence type="ECO:0000313" key="9">
    <source>
        <dbReference type="Proteomes" id="UP001342314"/>
    </source>
</evidence>
<keyword evidence="6" id="KW-0175">Coiled coil</keyword>
<dbReference type="AlphaFoldDB" id="A0AAV5GES4"/>
<dbReference type="PANTHER" id="PTHR12713:SF11">
    <property type="entry name" value="V-TYPE PROTON ATPASE SUBUNIT G"/>
    <property type="match status" value="1"/>
</dbReference>
<dbReference type="PANTHER" id="PTHR12713">
    <property type="entry name" value="VACUOLAR ATP SYNTHASE SUBUNIT G"/>
    <property type="match status" value="1"/>
</dbReference>
<comment type="similarity">
    <text evidence="1 5">Belongs to the V-ATPase G subunit family.</text>
</comment>
<dbReference type="GO" id="GO:0016887">
    <property type="term" value="F:ATP hydrolysis activity"/>
    <property type="evidence" value="ECO:0007669"/>
    <property type="project" value="TreeGrafter"/>
</dbReference>
<protein>
    <recommendedName>
        <fullName evidence="5">V-type proton ATPase subunit G</fullName>
    </recommendedName>
</protein>
<evidence type="ECO:0000256" key="6">
    <source>
        <dbReference type="SAM" id="Coils"/>
    </source>
</evidence>
<keyword evidence="9" id="KW-1185">Reference proteome</keyword>
<organism evidence="8 9">
    <name type="scientific">Rhodotorula paludigena</name>
    <dbReference type="NCBI Taxonomy" id="86838"/>
    <lineage>
        <taxon>Eukaryota</taxon>
        <taxon>Fungi</taxon>
        <taxon>Dikarya</taxon>
        <taxon>Basidiomycota</taxon>
        <taxon>Pucciniomycotina</taxon>
        <taxon>Microbotryomycetes</taxon>
        <taxon>Sporidiobolales</taxon>
        <taxon>Sporidiobolaceae</taxon>
        <taxon>Rhodotorula</taxon>
    </lineage>
</organism>
<evidence type="ECO:0000256" key="7">
    <source>
        <dbReference type="SAM" id="MobiDB-lite"/>
    </source>
</evidence>
<evidence type="ECO:0000313" key="8">
    <source>
        <dbReference type="EMBL" id="GJN89004.1"/>
    </source>
</evidence>
<comment type="subunit">
    <text evidence="5">V-ATPase is a heteromultimeric enzyme made up of two complexes: the ATP-hydrolytic V1 complex and the proton translocation V0 complex.</text>
</comment>
<name>A0AAV5GES4_9BASI</name>